<gene>
    <name evidence="1" type="ORF">MRB53_029507</name>
</gene>
<accession>A0ACC2KIR9</accession>
<sequence length="1142" mass="124380">MPTPVSTARQCLTGDAAKALDEAVAAARRRGHAQTTSLHAVTALLSSSSSLLRDACSRARSTAYSPRNQLRALDICFALSLDRLSSSSSSSTATQNAASSEENEPPISNSLMAAIKRSQANQRRNPPEAFHQHLQQNPCLNSSSSSSPSSSSPSSSTSLLSVKVELQPLILSILDDPGVSRVFADAGFRSRDVQMALLRPPPSTLLRLPRSRCPPLFLCNFTAGPNLEPGRPGFNFPFSGLSAFAGSSDLVDNCRRIGKVLVSEKSRNPLLVGVCAGDAVQSFAECLERGGAIAGSANAIPREITGLSFVWLEKWVSESSTGDGNSRFGELGQLAERCPGPGVAINVGDLNWLLADVASAGYMVAELTRLLDLHRGRLWLIGSAANYETYMKFLTRFPSVEKDWDLQLLPITSLTPAIGGGLHSRPQSLMESFVPFGGFFSSASDLKSPLTSKCQSISRCHSCDEKYEQELEEILKGCSVPVPDPSDASLPSWLCKADFISTKGLDAAKAKDDGSVLNAKVILLQKKWNDFCHRLHPRSQMLPGVVGLPYIAERKEMSSDCNNKSINASRHLNVCGDAFPASTDSLKIPLPDMNAPIPVVSESKNEELAIGLSLGMLTVPLSKERKEPTIPFHKERLPELDRRSPSRPDAVSGSLLTAKVLSTSVCADSVVSNSHLPVRTSPSSNMTGSGAPSAGLRGMEPSDRSAHFDPRDFKTLWSALFEKVGRQDKALRGISQAIAHCKTGNERRRGASLKGDIWLNIVGPDRVGKKKIAMALAEILFDSKQNLIHVDLRLQDGVDHSNAIFELGQVMNGYDARFRGQTVVDHIAGEISKKPRSVVFLENVDKADLLLQTSLSKAIKTGKFPDSYGREIGINNAVFVTTTRTLKGYTFSDEKECVSFSEERILGAQSWQMKILVGYASEAVGSNSSNVLVSSWNEPANKESMLGQVFVNKRKLDSTSNDGIPYESLEKVKRPHRSSNTFLDLNLSAEEMEVNDASCGDDENDRISEHTEAWLEEFFDLGDETVSLMPFDFDSLTVNILKKISKSFQNAIGCKGLLEIDSKVMEQIVAAAWLSDGKGAIEDWVEQVLAKCFVEARERCNLVDWPVNRDGYLKNEAHENKMWAFSVPSPKSCDPFSWQSEP</sequence>
<reference evidence="1 2" key="1">
    <citation type="journal article" date="2022" name="Hortic Res">
        <title>A haplotype resolved chromosomal level avocado genome allows analysis of novel avocado genes.</title>
        <authorList>
            <person name="Nath O."/>
            <person name="Fletcher S.J."/>
            <person name="Hayward A."/>
            <person name="Shaw L.M."/>
            <person name="Masouleh A.K."/>
            <person name="Furtado A."/>
            <person name="Henry R.J."/>
            <person name="Mitter N."/>
        </authorList>
    </citation>
    <scope>NUCLEOTIDE SEQUENCE [LARGE SCALE GENOMIC DNA]</scope>
    <source>
        <strain evidence="2">cv. Hass</strain>
    </source>
</reference>
<evidence type="ECO:0000313" key="1">
    <source>
        <dbReference type="EMBL" id="KAJ8620978.1"/>
    </source>
</evidence>
<keyword evidence="2" id="KW-1185">Reference proteome</keyword>
<dbReference type="EMBL" id="CM056817">
    <property type="protein sequence ID" value="KAJ8620978.1"/>
    <property type="molecule type" value="Genomic_DNA"/>
</dbReference>
<evidence type="ECO:0000313" key="2">
    <source>
        <dbReference type="Proteomes" id="UP001234297"/>
    </source>
</evidence>
<protein>
    <submittedName>
        <fullName evidence="1">Uncharacterized protein</fullName>
    </submittedName>
</protein>
<organism evidence="1 2">
    <name type="scientific">Persea americana</name>
    <name type="common">Avocado</name>
    <dbReference type="NCBI Taxonomy" id="3435"/>
    <lineage>
        <taxon>Eukaryota</taxon>
        <taxon>Viridiplantae</taxon>
        <taxon>Streptophyta</taxon>
        <taxon>Embryophyta</taxon>
        <taxon>Tracheophyta</taxon>
        <taxon>Spermatophyta</taxon>
        <taxon>Magnoliopsida</taxon>
        <taxon>Magnoliidae</taxon>
        <taxon>Laurales</taxon>
        <taxon>Lauraceae</taxon>
        <taxon>Persea</taxon>
    </lineage>
</organism>
<name>A0ACC2KIR9_PERAE</name>
<dbReference type="Proteomes" id="UP001234297">
    <property type="component" value="Chromosome 9"/>
</dbReference>
<comment type="caution">
    <text evidence="1">The sequence shown here is derived from an EMBL/GenBank/DDBJ whole genome shotgun (WGS) entry which is preliminary data.</text>
</comment>
<proteinExistence type="predicted"/>